<dbReference type="PANTHER" id="PTHR34385">
    <property type="entry name" value="D-ALANYL-D-ALANINE CARBOXYPEPTIDASE"/>
    <property type="match status" value="1"/>
</dbReference>
<dbReference type="Gene3D" id="3.30.1380.10">
    <property type="match status" value="1"/>
</dbReference>
<dbReference type="SUPFAM" id="SSF55166">
    <property type="entry name" value="Hedgehog/DD-peptidase"/>
    <property type="match status" value="1"/>
</dbReference>
<dbReference type="AlphaFoldDB" id="A0A7Y2LZ38"/>
<dbReference type="GO" id="GO:0008233">
    <property type="term" value="F:peptidase activity"/>
    <property type="evidence" value="ECO:0007669"/>
    <property type="project" value="InterPro"/>
</dbReference>
<dbReference type="Proteomes" id="UP000543598">
    <property type="component" value="Unassembled WGS sequence"/>
</dbReference>
<name>A0A7Y2LZ38_9MICO</name>
<comment type="caution">
    <text evidence="2">The sequence shown here is derived from an EMBL/GenBank/DDBJ whole genome shotgun (WGS) entry which is preliminary data.</text>
</comment>
<organism evidence="2 3">
    <name type="scientific">Microbacterium ulmi</name>
    <dbReference type="NCBI Taxonomy" id="179095"/>
    <lineage>
        <taxon>Bacteria</taxon>
        <taxon>Bacillati</taxon>
        <taxon>Actinomycetota</taxon>
        <taxon>Actinomycetes</taxon>
        <taxon>Micrococcales</taxon>
        <taxon>Microbacteriaceae</taxon>
        <taxon>Microbacterium</taxon>
    </lineage>
</organism>
<dbReference type="InterPro" id="IPR009045">
    <property type="entry name" value="Zn_M74/Hedgehog-like"/>
</dbReference>
<dbReference type="InterPro" id="IPR052179">
    <property type="entry name" value="DD-CPase-like"/>
</dbReference>
<dbReference type="CDD" id="cd14852">
    <property type="entry name" value="LD-carboxypeptidase"/>
    <property type="match status" value="1"/>
</dbReference>
<dbReference type="PANTHER" id="PTHR34385:SF1">
    <property type="entry name" value="PEPTIDOGLYCAN L-ALANYL-D-GLUTAMATE ENDOPEPTIDASE CWLK"/>
    <property type="match status" value="1"/>
</dbReference>
<dbReference type="InterPro" id="IPR003709">
    <property type="entry name" value="VanY-like_core_dom"/>
</dbReference>
<dbReference type="InterPro" id="IPR058193">
    <property type="entry name" value="VanY/YodJ_core_dom"/>
</dbReference>
<protein>
    <submittedName>
        <fullName evidence="2">M15 family metallopeptidase</fullName>
    </submittedName>
</protein>
<dbReference type="EMBL" id="JABEMB010000006">
    <property type="protein sequence ID" value="NNH03464.1"/>
    <property type="molecule type" value="Genomic_DNA"/>
</dbReference>
<sequence length="237" mass="24828">MPEVAAAIAAGDDAATIAASGGGEPFRAAVAAGRAPCIPLDDPARVWVVVNKQRPFDPVDFQPTHLQLPAGVRDLAGSPLRAEAATALSAMVVAARNAGAGEIALSSGFRSYGVQRSTYRSQVSSRGTESADLVSARPGFSEHQSGLASDVVACEAGSCGSFDALASTTQGAWIVEHSWEFGWIVRYEDGHTDVTGYAPEPWHLRYIGPDLAAAYHDGGWHTIEEFFGLPAAPDYAD</sequence>
<accession>A0A7Y2LZ38</accession>
<gene>
    <name evidence="2" type="ORF">HLA99_06315</name>
</gene>
<keyword evidence="3" id="KW-1185">Reference proteome</keyword>
<proteinExistence type="predicted"/>
<evidence type="ECO:0000259" key="1">
    <source>
        <dbReference type="Pfam" id="PF02557"/>
    </source>
</evidence>
<dbReference type="GO" id="GO:0006508">
    <property type="term" value="P:proteolysis"/>
    <property type="evidence" value="ECO:0007669"/>
    <property type="project" value="InterPro"/>
</dbReference>
<reference evidence="2 3" key="1">
    <citation type="submission" date="2020-05" db="EMBL/GenBank/DDBJ databases">
        <title>MicrobeNet Type strains.</title>
        <authorList>
            <person name="Nicholson A.C."/>
        </authorList>
    </citation>
    <scope>NUCLEOTIDE SEQUENCE [LARGE SCALE GENOMIC DNA]</scope>
    <source>
        <strain evidence="2 3">JCM 14282</strain>
    </source>
</reference>
<dbReference type="Pfam" id="PF02557">
    <property type="entry name" value="VanY"/>
    <property type="match status" value="1"/>
</dbReference>
<feature type="domain" description="D-alanyl-D-alanine carboxypeptidase-like core" evidence="1">
    <location>
        <begin position="80"/>
        <end position="208"/>
    </location>
</feature>
<evidence type="ECO:0000313" key="3">
    <source>
        <dbReference type="Proteomes" id="UP000543598"/>
    </source>
</evidence>
<evidence type="ECO:0000313" key="2">
    <source>
        <dbReference type="EMBL" id="NNH03464.1"/>
    </source>
</evidence>